<dbReference type="VEuPathDB" id="FungiDB:PITG_07364"/>
<dbReference type="InParanoid" id="D0N886"/>
<dbReference type="RefSeq" id="XP_002904402.1">
    <property type="nucleotide sequence ID" value="XM_002904356.1"/>
</dbReference>
<dbReference type="eggNOG" id="ENOG502RP9T">
    <property type="taxonomic scope" value="Eukaryota"/>
</dbReference>
<dbReference type="Gene3D" id="3.30.530.20">
    <property type="match status" value="1"/>
</dbReference>
<dbReference type="PANTHER" id="PTHR13510">
    <property type="entry name" value="FYVE-FINGER-CONTAINING RAB5 EFFECTOR PROTEIN RABENOSYN-5-RELATED"/>
    <property type="match status" value="1"/>
</dbReference>
<evidence type="ECO:0000313" key="3">
    <source>
        <dbReference type="Proteomes" id="UP000006643"/>
    </source>
</evidence>
<sequence length="357" mass="40374">MVVGENSDPIQSRTQRNETPVHDVRTILEKSSRNQTKMKTITELAPPKLDMSEQDSELLRELAETLTVHNIQQYNTLLKTKDGFADNRRWKEVRRKDGVRVYRERSRYNGLPSTPSLLLLGTIEGKLDDVMYGAVATTDEAIRIKSTCIQDGIIDSKVLHELVQPTVDDPFHHVSVKWRLFNNQRDYVSLDTTGIAHTVKRERIGYNISHSVAFAQIPGMEEAHGIERGNMSVCSLYLQKTPTTVECYVRGFFDFHTQNEMINTMSLQAIAAQWSCFARKRDCALMKKLVWRMRKSSGCTASLSLHPTDDRPSLTQQPPARIRGTNHKSCKSCLRKLKGVPGGMPAQGSRDGTDIQS</sequence>
<dbReference type="GeneID" id="9480365"/>
<dbReference type="InterPro" id="IPR052727">
    <property type="entry name" value="Rab4/Rab5_effector"/>
</dbReference>
<feature type="region of interest" description="Disordered" evidence="1">
    <location>
        <begin position="302"/>
        <end position="326"/>
    </location>
</feature>
<protein>
    <recommendedName>
        <fullName evidence="4">START domain-containing protein</fullName>
    </recommendedName>
</protein>
<reference evidence="3" key="1">
    <citation type="journal article" date="2009" name="Nature">
        <title>Genome sequence and analysis of the Irish potato famine pathogen Phytophthora infestans.</title>
        <authorList>
            <consortium name="The Broad Institute Genome Sequencing Platform"/>
            <person name="Haas B.J."/>
            <person name="Kamoun S."/>
            <person name="Zody M.C."/>
            <person name="Jiang R.H."/>
            <person name="Handsaker R.E."/>
            <person name="Cano L.M."/>
            <person name="Grabherr M."/>
            <person name="Kodira C.D."/>
            <person name="Raffaele S."/>
            <person name="Torto-Alalibo T."/>
            <person name="Bozkurt T.O."/>
            <person name="Ah-Fong A.M."/>
            <person name="Alvarado L."/>
            <person name="Anderson V.L."/>
            <person name="Armstrong M.R."/>
            <person name="Avrova A."/>
            <person name="Baxter L."/>
            <person name="Beynon J."/>
            <person name="Boevink P.C."/>
            <person name="Bollmann S.R."/>
            <person name="Bos J.I."/>
            <person name="Bulone V."/>
            <person name="Cai G."/>
            <person name="Cakir C."/>
            <person name="Carrington J.C."/>
            <person name="Chawner M."/>
            <person name="Conti L."/>
            <person name="Costanzo S."/>
            <person name="Ewan R."/>
            <person name="Fahlgren N."/>
            <person name="Fischbach M.A."/>
            <person name="Fugelstad J."/>
            <person name="Gilroy E.M."/>
            <person name="Gnerre S."/>
            <person name="Green P.J."/>
            <person name="Grenville-Briggs L.J."/>
            <person name="Griffith J."/>
            <person name="Grunwald N.J."/>
            <person name="Horn K."/>
            <person name="Horner N.R."/>
            <person name="Hu C.H."/>
            <person name="Huitema E."/>
            <person name="Jeong D.H."/>
            <person name="Jones A.M."/>
            <person name="Jones J.D."/>
            <person name="Jones R.W."/>
            <person name="Karlsson E.K."/>
            <person name="Kunjeti S.G."/>
            <person name="Lamour K."/>
            <person name="Liu Z."/>
            <person name="Ma L."/>
            <person name="Maclean D."/>
            <person name="Chibucos M.C."/>
            <person name="McDonald H."/>
            <person name="McWalters J."/>
            <person name="Meijer H.J."/>
            <person name="Morgan W."/>
            <person name="Morris P.F."/>
            <person name="Munro C.A."/>
            <person name="O'Neill K."/>
            <person name="Ospina-Giraldo M."/>
            <person name="Pinzon A."/>
            <person name="Pritchard L."/>
            <person name="Ramsahoye B."/>
            <person name="Ren Q."/>
            <person name="Restrepo S."/>
            <person name="Roy S."/>
            <person name="Sadanandom A."/>
            <person name="Savidor A."/>
            <person name="Schornack S."/>
            <person name="Schwartz D.C."/>
            <person name="Schumann U.D."/>
            <person name="Schwessinger B."/>
            <person name="Seyer L."/>
            <person name="Sharpe T."/>
            <person name="Silvar C."/>
            <person name="Song J."/>
            <person name="Studholme D.J."/>
            <person name="Sykes S."/>
            <person name="Thines M."/>
            <person name="van de Vondervoort P.J."/>
            <person name="Phuntumart V."/>
            <person name="Wawra S."/>
            <person name="Weide R."/>
            <person name="Win J."/>
            <person name="Young C."/>
            <person name="Zhou S."/>
            <person name="Fry W."/>
            <person name="Meyers B.C."/>
            <person name="van West P."/>
            <person name="Ristaino J."/>
            <person name="Govers F."/>
            <person name="Birch P.R."/>
            <person name="Whisson S.C."/>
            <person name="Judelson H.S."/>
            <person name="Nusbaum C."/>
        </authorList>
    </citation>
    <scope>NUCLEOTIDE SEQUENCE [LARGE SCALE GENOMIC DNA]</scope>
    <source>
        <strain evidence="3">T30-4</strain>
    </source>
</reference>
<evidence type="ECO:0000256" key="1">
    <source>
        <dbReference type="SAM" id="MobiDB-lite"/>
    </source>
</evidence>
<dbReference type="PANTHER" id="PTHR13510:SF44">
    <property type="entry name" value="RABENOSYN-5"/>
    <property type="match status" value="1"/>
</dbReference>
<gene>
    <name evidence="2" type="ORF">PITG_07364</name>
</gene>
<organism evidence="2 3">
    <name type="scientific">Phytophthora infestans (strain T30-4)</name>
    <name type="common">Potato late blight agent</name>
    <dbReference type="NCBI Taxonomy" id="403677"/>
    <lineage>
        <taxon>Eukaryota</taxon>
        <taxon>Sar</taxon>
        <taxon>Stramenopiles</taxon>
        <taxon>Oomycota</taxon>
        <taxon>Peronosporomycetes</taxon>
        <taxon>Peronosporales</taxon>
        <taxon>Peronosporaceae</taxon>
        <taxon>Phytophthora</taxon>
    </lineage>
</organism>
<keyword evidence="3" id="KW-1185">Reference proteome</keyword>
<evidence type="ECO:0008006" key="4">
    <source>
        <dbReference type="Google" id="ProtNLM"/>
    </source>
</evidence>
<dbReference type="AlphaFoldDB" id="D0N886"/>
<dbReference type="HOGENOM" id="CLU_015303_0_1_1"/>
<feature type="region of interest" description="Disordered" evidence="1">
    <location>
        <begin position="338"/>
        <end position="357"/>
    </location>
</feature>
<dbReference type="OrthoDB" id="99038at2759"/>
<accession>D0N886</accession>
<proteinExistence type="predicted"/>
<dbReference type="Proteomes" id="UP000006643">
    <property type="component" value="Unassembled WGS sequence"/>
</dbReference>
<evidence type="ECO:0000313" key="2">
    <source>
        <dbReference type="EMBL" id="EEY53771.1"/>
    </source>
</evidence>
<name>D0N886_PHYIT</name>
<dbReference type="KEGG" id="pif:PITG_07364"/>
<dbReference type="InterPro" id="IPR023393">
    <property type="entry name" value="START-like_dom_sf"/>
</dbReference>
<dbReference type="EMBL" id="DS028128">
    <property type="protein sequence ID" value="EEY53771.1"/>
    <property type="molecule type" value="Genomic_DNA"/>
</dbReference>
<feature type="region of interest" description="Disordered" evidence="1">
    <location>
        <begin position="1"/>
        <end position="23"/>
    </location>
</feature>